<dbReference type="Gene3D" id="3.50.50.60">
    <property type="entry name" value="FAD/NAD(P)-binding domain"/>
    <property type="match status" value="1"/>
</dbReference>
<reference evidence="3 4" key="1">
    <citation type="submission" date="2019-07" db="EMBL/GenBank/DDBJ databases">
        <authorList>
            <person name="Park M."/>
        </authorList>
    </citation>
    <scope>NUCLEOTIDE SEQUENCE [LARGE SCALE GENOMIC DNA]</scope>
    <source>
        <strain evidence="3 4">KCTC32445</strain>
    </source>
</reference>
<dbReference type="InterPro" id="IPR006905">
    <property type="entry name" value="Flavin_halogenase"/>
</dbReference>
<dbReference type="PANTHER" id="PTHR43747:SF4">
    <property type="entry name" value="FLAVIN-DEPENDENT TRYPTOPHAN HALOGENASE"/>
    <property type="match status" value="1"/>
</dbReference>
<accession>A0A553W960</accession>
<feature type="binding site" evidence="2">
    <location>
        <position position="80"/>
    </location>
    <ligand>
        <name>7-chloro-L-tryptophan</name>
        <dbReference type="ChEBI" id="CHEBI:58713"/>
    </ligand>
</feature>
<dbReference type="EMBL" id="VKKU01000002">
    <property type="protein sequence ID" value="TSB01206.1"/>
    <property type="molecule type" value="Genomic_DNA"/>
</dbReference>
<feature type="active site" evidence="1">
    <location>
        <position position="80"/>
    </location>
</feature>
<dbReference type="Pfam" id="PF04820">
    <property type="entry name" value="Trp_halogenase"/>
    <property type="match status" value="1"/>
</dbReference>
<sequence>MPNRPIENIVIVGGGTAGWMTAAALSHMLSGQKFAIQLIESEEIGTVGVGEATVPHIRFFNQKLGFNEADFMAKTKATFKLGIEFCNWGRKGDSYIHPFGAFGESIGGVAFHQHWSRMHRSTGIYPIEEYSLPVMAARAGRFAYPSADPDSLLSTYSYAFQFDAGLYAKYLRSYAEARGVKRIEGKITDVALESESGFVQSVQTNQGDSISADLFIDCSGFRGLLIEGALQTGYDNWQHWLPCDRAVAVPCSIAGPLTPYTRATAQDAGWIWRIPLQHRVGNGHVYCSNYISDDAAATALLGQLESAPLAALNQLRFVTGKRRKQWSKNVVAMGLSAGFLEPLESTSIHLIQLAIGRLLEFFPDKSWDPALASEYNRLMDLEYERVRDFLILHYHATERDDTPFWNYVRTMPVPDTLEHKIEMFRERGIVVNYRDGMFLDASWIAVYLGQRIIPQNNDPLGNAIAEADLQVQLERLRSDCRAAAEGLSSHADFIRQIGAHAH</sequence>
<dbReference type="AlphaFoldDB" id="A0A553W960"/>
<evidence type="ECO:0000256" key="2">
    <source>
        <dbReference type="PIRSR" id="PIRSR011396-2"/>
    </source>
</evidence>
<name>A0A553W960_9SPHN</name>
<proteinExistence type="predicted"/>
<feature type="binding site" evidence="2">
    <location>
        <begin position="14"/>
        <end position="17"/>
    </location>
    <ligand>
        <name>FAD</name>
        <dbReference type="ChEBI" id="CHEBI:57692"/>
    </ligand>
</feature>
<gene>
    <name evidence="3" type="ORF">FOM92_08255</name>
</gene>
<comment type="caution">
    <text evidence="3">The sequence shown here is derived from an EMBL/GenBank/DDBJ whole genome shotgun (WGS) entry which is preliminary data.</text>
</comment>
<evidence type="ECO:0000256" key="1">
    <source>
        <dbReference type="PIRSR" id="PIRSR011396-1"/>
    </source>
</evidence>
<dbReference type="InterPro" id="IPR033856">
    <property type="entry name" value="Trp_halogen"/>
</dbReference>
<feature type="binding site" evidence="2">
    <location>
        <position position="348"/>
    </location>
    <ligand>
        <name>FAD</name>
        <dbReference type="ChEBI" id="CHEBI:57692"/>
    </ligand>
</feature>
<dbReference type="InterPro" id="IPR050816">
    <property type="entry name" value="Flavin-dep_Halogenase_NPB"/>
</dbReference>
<dbReference type="GO" id="GO:0000166">
    <property type="term" value="F:nucleotide binding"/>
    <property type="evidence" value="ECO:0007669"/>
    <property type="project" value="UniProtKB-KW"/>
</dbReference>
<keyword evidence="2" id="KW-0274">FAD</keyword>
<protein>
    <submittedName>
        <fullName evidence="3">Tryptophan 7-halogenase</fullName>
    </submittedName>
</protein>
<dbReference type="InterPro" id="IPR036188">
    <property type="entry name" value="FAD/NAD-bd_sf"/>
</dbReference>
<feature type="binding site" evidence="2">
    <location>
        <position position="335"/>
    </location>
    <ligand>
        <name>FAD</name>
        <dbReference type="ChEBI" id="CHEBI:57692"/>
    </ligand>
</feature>
<keyword evidence="2" id="KW-0547">Nucleotide-binding</keyword>
<keyword evidence="4" id="KW-1185">Reference proteome</keyword>
<dbReference type="RefSeq" id="WP_143776401.1">
    <property type="nucleotide sequence ID" value="NZ_VKKU01000002.1"/>
</dbReference>
<organism evidence="3 4">
    <name type="scientific">Sphingorhabdus contaminans</name>
    <dbReference type="NCBI Taxonomy" id="1343899"/>
    <lineage>
        <taxon>Bacteria</taxon>
        <taxon>Pseudomonadati</taxon>
        <taxon>Pseudomonadota</taxon>
        <taxon>Alphaproteobacteria</taxon>
        <taxon>Sphingomonadales</taxon>
        <taxon>Sphingomonadaceae</taxon>
        <taxon>Sphingorhabdus</taxon>
    </lineage>
</organism>
<evidence type="ECO:0000313" key="3">
    <source>
        <dbReference type="EMBL" id="TSB01206.1"/>
    </source>
</evidence>
<evidence type="ECO:0000313" key="4">
    <source>
        <dbReference type="Proteomes" id="UP000320160"/>
    </source>
</evidence>
<dbReference type="Proteomes" id="UP000320160">
    <property type="component" value="Unassembled WGS sequence"/>
</dbReference>
<dbReference type="SUPFAM" id="SSF51905">
    <property type="entry name" value="FAD/NAD(P)-binding domain"/>
    <property type="match status" value="1"/>
</dbReference>
<dbReference type="PANTHER" id="PTHR43747">
    <property type="entry name" value="FAD-BINDING PROTEIN"/>
    <property type="match status" value="1"/>
</dbReference>
<dbReference type="GO" id="GO:0004497">
    <property type="term" value="F:monooxygenase activity"/>
    <property type="evidence" value="ECO:0007669"/>
    <property type="project" value="InterPro"/>
</dbReference>
<feature type="binding site" evidence="2">
    <location>
        <position position="344"/>
    </location>
    <ligand>
        <name>L-tryptophan</name>
        <dbReference type="ChEBI" id="CHEBI:57912"/>
    </ligand>
</feature>
<keyword evidence="2" id="KW-0285">Flavoprotein</keyword>
<dbReference type="OrthoDB" id="462203at2"/>
<dbReference type="PIRSF" id="PIRSF011396">
    <property type="entry name" value="Trp_halogenase"/>
    <property type="match status" value="1"/>
</dbReference>